<protein>
    <recommendedName>
        <fullName evidence="2">Fungal-type protein kinase domain-containing protein</fullName>
    </recommendedName>
</protein>
<dbReference type="AlphaFoldDB" id="A0A2H3JMG9"/>
<organism evidence="3 4">
    <name type="scientific">Wolfiporia cocos (strain MD-104)</name>
    <name type="common">Brown rot fungus</name>
    <dbReference type="NCBI Taxonomy" id="742152"/>
    <lineage>
        <taxon>Eukaryota</taxon>
        <taxon>Fungi</taxon>
        <taxon>Dikarya</taxon>
        <taxon>Basidiomycota</taxon>
        <taxon>Agaricomycotina</taxon>
        <taxon>Agaricomycetes</taxon>
        <taxon>Polyporales</taxon>
        <taxon>Phaeolaceae</taxon>
        <taxon>Wolfiporia</taxon>
    </lineage>
</organism>
<evidence type="ECO:0000259" key="2">
    <source>
        <dbReference type="Pfam" id="PF17667"/>
    </source>
</evidence>
<proteinExistence type="predicted"/>
<sequence length="592" mass="65569">MLKKVTSVPKLAKNACKLLTAHGSLCCYTVGIYGRRARIFRFDHASAIASPLFDYVKYLHTLLDLLHRLNHPDFDRPGAVLGHDDSSYRINNAAELENIGMPGLDARDRICDRLVMPSGCGKYYLLRSCSINPRLSFRTTMVREAVEVFRLRQDGDDTTLRWKTDSRKAAQAVTDDYVPVRVIVGEAWRMMNFLRERNIEGFGLPKMLHGEDLGDLRDADGNFTSHFTRRMRVVLDSVGAPLSEFESTKELVQAMRDAIEGHSRVGVPHRDVRDGNVMIIRDPRKKHTGLVDGFELPNGNRGSPLSDDDFNVVDELKRELKKREGTPQFISVSLLQVRSVDSNGEPVESEPIEHAVCHDLESFYWLLIWIVIRHTDHSSVHGALACSRLFDAGTKGDAFELTTGHLGKMPLSVKGSEPLSWLMRGLKSLVAAAYLDELAGPVVLGGDGERRVIPLTYESVLQVFDRALVMDGGPENDKAIPFPPPTLRQKLNKPSDGTLNFGSGGKQKDSVRADGQGGLPTIVQASTHDGVYYGTNKGPDLPRLRSIAGPSGTAAGPSASGAASTKRRKRNWSEILPAREQHEHKAKRARQN</sequence>
<name>A0A2H3JMG9_WOLCO</name>
<dbReference type="STRING" id="742152.A0A2H3JMG9"/>
<dbReference type="InterPro" id="IPR040976">
    <property type="entry name" value="Pkinase_fungal"/>
</dbReference>
<feature type="domain" description="Fungal-type protein kinase" evidence="2">
    <location>
        <begin position="230"/>
        <end position="371"/>
    </location>
</feature>
<dbReference type="Pfam" id="PF17667">
    <property type="entry name" value="Pkinase_fungal"/>
    <property type="match status" value="1"/>
</dbReference>
<evidence type="ECO:0000256" key="1">
    <source>
        <dbReference type="SAM" id="MobiDB-lite"/>
    </source>
</evidence>
<gene>
    <name evidence="3" type="ORF">WOLCODRAFT_167703</name>
</gene>
<dbReference type="PANTHER" id="PTHR38248:SF2">
    <property type="entry name" value="FUNK1 11"/>
    <property type="match status" value="1"/>
</dbReference>
<dbReference type="Proteomes" id="UP000218811">
    <property type="component" value="Unassembled WGS sequence"/>
</dbReference>
<dbReference type="PANTHER" id="PTHR38248">
    <property type="entry name" value="FUNK1 6"/>
    <property type="match status" value="1"/>
</dbReference>
<dbReference type="OrthoDB" id="3270165at2759"/>
<accession>A0A2H3JMG9</accession>
<dbReference type="EMBL" id="KB467943">
    <property type="protein sequence ID" value="PCH38928.1"/>
    <property type="molecule type" value="Genomic_DNA"/>
</dbReference>
<evidence type="ECO:0000313" key="3">
    <source>
        <dbReference type="EMBL" id="PCH38928.1"/>
    </source>
</evidence>
<feature type="region of interest" description="Disordered" evidence="1">
    <location>
        <begin position="475"/>
        <end position="592"/>
    </location>
</feature>
<evidence type="ECO:0000313" key="4">
    <source>
        <dbReference type="Proteomes" id="UP000218811"/>
    </source>
</evidence>
<keyword evidence="4" id="KW-1185">Reference proteome</keyword>
<feature type="compositionally biased region" description="Low complexity" evidence="1">
    <location>
        <begin position="548"/>
        <end position="564"/>
    </location>
</feature>
<reference evidence="3 4" key="1">
    <citation type="journal article" date="2012" name="Science">
        <title>The Paleozoic origin of enzymatic lignin decomposition reconstructed from 31 fungal genomes.</title>
        <authorList>
            <person name="Floudas D."/>
            <person name="Binder M."/>
            <person name="Riley R."/>
            <person name="Barry K."/>
            <person name="Blanchette R.A."/>
            <person name="Henrissat B."/>
            <person name="Martinez A.T."/>
            <person name="Otillar R."/>
            <person name="Spatafora J.W."/>
            <person name="Yadav J.S."/>
            <person name="Aerts A."/>
            <person name="Benoit I."/>
            <person name="Boyd A."/>
            <person name="Carlson A."/>
            <person name="Copeland A."/>
            <person name="Coutinho P.M."/>
            <person name="de Vries R.P."/>
            <person name="Ferreira P."/>
            <person name="Findley K."/>
            <person name="Foster B."/>
            <person name="Gaskell J."/>
            <person name="Glotzer D."/>
            <person name="Gorecki P."/>
            <person name="Heitman J."/>
            <person name="Hesse C."/>
            <person name="Hori C."/>
            <person name="Igarashi K."/>
            <person name="Jurgens J.A."/>
            <person name="Kallen N."/>
            <person name="Kersten P."/>
            <person name="Kohler A."/>
            <person name="Kuees U."/>
            <person name="Kumar T.K.A."/>
            <person name="Kuo A."/>
            <person name="LaButti K."/>
            <person name="Larrondo L.F."/>
            <person name="Lindquist E."/>
            <person name="Ling A."/>
            <person name="Lombard V."/>
            <person name="Lucas S."/>
            <person name="Lundell T."/>
            <person name="Martin R."/>
            <person name="McLaughlin D.J."/>
            <person name="Morgenstern I."/>
            <person name="Morin E."/>
            <person name="Murat C."/>
            <person name="Nagy L.G."/>
            <person name="Nolan M."/>
            <person name="Ohm R.A."/>
            <person name="Patyshakuliyeva A."/>
            <person name="Rokas A."/>
            <person name="Ruiz-Duenas F.J."/>
            <person name="Sabat G."/>
            <person name="Salamov A."/>
            <person name="Samejima M."/>
            <person name="Schmutz J."/>
            <person name="Slot J.C."/>
            <person name="St John F."/>
            <person name="Stenlid J."/>
            <person name="Sun H."/>
            <person name="Sun S."/>
            <person name="Syed K."/>
            <person name="Tsang A."/>
            <person name="Wiebenga A."/>
            <person name="Young D."/>
            <person name="Pisabarro A."/>
            <person name="Eastwood D.C."/>
            <person name="Martin F."/>
            <person name="Cullen D."/>
            <person name="Grigoriev I.V."/>
            <person name="Hibbett D.S."/>
        </authorList>
    </citation>
    <scope>NUCLEOTIDE SEQUENCE [LARGE SCALE GENOMIC DNA]</scope>
    <source>
        <strain evidence="3 4">MD-104</strain>
    </source>
</reference>
<dbReference type="OMA" id="YNDTARI"/>